<proteinExistence type="predicted"/>
<dbReference type="InParanoid" id="L7JTK5"/>
<name>L7JTK5_TRAHO</name>
<dbReference type="AlphaFoldDB" id="L7JTK5"/>
<evidence type="ECO:0000313" key="3">
    <source>
        <dbReference type="Proteomes" id="UP000011185"/>
    </source>
</evidence>
<evidence type="ECO:0008006" key="4">
    <source>
        <dbReference type="Google" id="ProtNLM"/>
    </source>
</evidence>
<feature type="chain" id="PRO_5012429494" description="Secreted protein" evidence="1">
    <location>
        <begin position="16"/>
        <end position="187"/>
    </location>
</feature>
<evidence type="ECO:0000313" key="2">
    <source>
        <dbReference type="EMBL" id="ELQ74734.1"/>
    </source>
</evidence>
<sequence length="187" mass="21785">MLFFICLLINSLVYATQPSMHRVDISRIEASEGEDISNKPPEVVEGMCLKWDAARLMKTFKRLCHESIKMFSDFQMHVQKRYKDERVQGFLVLIGNQNECKSTSPADPNIPKNNLNKENLSVFYKKTQDAFDKLLEEYVSKDPESNILNNSKNFVYPETLITRLSPSRIRYGFMPIPSYSYHGIFVW</sequence>
<accession>L7JTK5</accession>
<feature type="signal peptide" evidence="1">
    <location>
        <begin position="1"/>
        <end position="15"/>
    </location>
</feature>
<dbReference type="VEuPathDB" id="MicrosporidiaDB:THOM_2337"/>
<keyword evidence="1" id="KW-0732">Signal</keyword>
<dbReference type="Proteomes" id="UP000011185">
    <property type="component" value="Unassembled WGS sequence"/>
</dbReference>
<keyword evidence="3" id="KW-1185">Reference proteome</keyword>
<protein>
    <recommendedName>
        <fullName evidence="4">Secreted protein</fullName>
    </recommendedName>
</protein>
<evidence type="ECO:0000256" key="1">
    <source>
        <dbReference type="SAM" id="SignalP"/>
    </source>
</evidence>
<dbReference type="EMBL" id="JH994027">
    <property type="protein sequence ID" value="ELQ74734.1"/>
    <property type="molecule type" value="Genomic_DNA"/>
</dbReference>
<organism evidence="2 3">
    <name type="scientific">Trachipleistophora hominis</name>
    <name type="common">Microsporidian parasite</name>
    <dbReference type="NCBI Taxonomy" id="72359"/>
    <lineage>
        <taxon>Eukaryota</taxon>
        <taxon>Fungi</taxon>
        <taxon>Fungi incertae sedis</taxon>
        <taxon>Microsporidia</taxon>
        <taxon>Pleistophoridae</taxon>
        <taxon>Trachipleistophora</taxon>
    </lineage>
</organism>
<reference evidence="2 3" key="1">
    <citation type="journal article" date="2012" name="PLoS Pathog.">
        <title>The genome of the obligate intracellular parasite Trachipleistophora hominis: new insights into microsporidian genome dynamics and reductive evolution.</title>
        <authorList>
            <person name="Heinz E."/>
            <person name="Williams T.A."/>
            <person name="Nakjang S."/>
            <person name="Noel C.J."/>
            <person name="Swan D.C."/>
            <person name="Goldberg A.V."/>
            <person name="Harris S.R."/>
            <person name="Weinmaier T."/>
            <person name="Markert S."/>
            <person name="Becher D."/>
            <person name="Bernhardt J."/>
            <person name="Dagan T."/>
            <person name="Hacker C."/>
            <person name="Lucocq J.M."/>
            <person name="Schweder T."/>
            <person name="Rattei T."/>
            <person name="Hall N."/>
            <person name="Hirt R.P."/>
            <person name="Embley T.M."/>
        </authorList>
    </citation>
    <scope>NUCLEOTIDE SEQUENCE [LARGE SCALE GENOMIC DNA]</scope>
</reference>
<dbReference type="HOGENOM" id="CLU_1448689_0_0_1"/>
<gene>
    <name evidence="2" type="ORF">THOM_2337</name>
</gene>